<reference evidence="1" key="1">
    <citation type="submission" date="2014-11" db="EMBL/GenBank/DDBJ databases">
        <authorList>
            <person name="Amaro Gonzalez C."/>
        </authorList>
    </citation>
    <scope>NUCLEOTIDE SEQUENCE</scope>
</reference>
<proteinExistence type="predicted"/>
<name>A0A0E9W945_ANGAN</name>
<evidence type="ECO:0000313" key="1">
    <source>
        <dbReference type="EMBL" id="JAH86862.1"/>
    </source>
</evidence>
<dbReference type="EMBL" id="GBXM01021715">
    <property type="protein sequence ID" value="JAH86862.1"/>
    <property type="molecule type" value="Transcribed_RNA"/>
</dbReference>
<dbReference type="AlphaFoldDB" id="A0A0E9W945"/>
<reference evidence="1" key="2">
    <citation type="journal article" date="2015" name="Fish Shellfish Immunol.">
        <title>Early steps in the European eel (Anguilla anguilla)-Vibrio vulnificus interaction in the gills: Role of the RtxA13 toxin.</title>
        <authorList>
            <person name="Callol A."/>
            <person name="Pajuelo D."/>
            <person name="Ebbesson L."/>
            <person name="Teles M."/>
            <person name="MacKenzie S."/>
            <person name="Amaro C."/>
        </authorList>
    </citation>
    <scope>NUCLEOTIDE SEQUENCE</scope>
</reference>
<organism evidence="1">
    <name type="scientific">Anguilla anguilla</name>
    <name type="common">European freshwater eel</name>
    <name type="synonym">Muraena anguilla</name>
    <dbReference type="NCBI Taxonomy" id="7936"/>
    <lineage>
        <taxon>Eukaryota</taxon>
        <taxon>Metazoa</taxon>
        <taxon>Chordata</taxon>
        <taxon>Craniata</taxon>
        <taxon>Vertebrata</taxon>
        <taxon>Euteleostomi</taxon>
        <taxon>Actinopterygii</taxon>
        <taxon>Neopterygii</taxon>
        <taxon>Teleostei</taxon>
        <taxon>Anguilliformes</taxon>
        <taxon>Anguillidae</taxon>
        <taxon>Anguilla</taxon>
    </lineage>
</organism>
<sequence>MGLYQLSFFCDQLVCIALLCLKDATEQRLESKLCYLSGPGAGGTYSDPPPPFPHKKEIKKKQLRSMEAHHSQFLKATCDSF</sequence>
<protein>
    <submittedName>
        <fullName evidence="1">Uncharacterized protein</fullName>
    </submittedName>
</protein>
<accession>A0A0E9W945</accession>